<gene>
    <name evidence="2" type="ORF">Abci_006_037</name>
    <name evidence="3" type="ORF">ACI01nite_00490</name>
</gene>
<sequence>MQENRCATAEEVALLRERVARVEGAHDYLQTGLDALLRQFADLRRDLTQSVDENASRTRHEIMGRVEAIGRMAQQRDTAVSDRLARIEGGIRLANWITATLMTIATAVLGWSQLGEALWHFLISLVNHPGAF</sequence>
<dbReference type="EMBL" id="BJVU01000001">
    <property type="protein sequence ID" value="GEL57447.1"/>
    <property type="molecule type" value="Genomic_DNA"/>
</dbReference>
<dbReference type="EMBL" id="BAMV01000006">
    <property type="protein sequence ID" value="GAN59558.1"/>
    <property type="molecule type" value="Genomic_DNA"/>
</dbReference>
<evidence type="ECO:0000313" key="4">
    <source>
        <dbReference type="Proteomes" id="UP000032671"/>
    </source>
</evidence>
<keyword evidence="1" id="KW-0812">Transmembrane</keyword>
<evidence type="ECO:0000313" key="2">
    <source>
        <dbReference type="EMBL" id="GAN59558.1"/>
    </source>
</evidence>
<feature type="transmembrane region" description="Helical" evidence="1">
    <location>
        <begin position="93"/>
        <end position="112"/>
    </location>
</feature>
<protein>
    <submittedName>
        <fullName evidence="2">Uncharacterized protein</fullName>
    </submittedName>
</protein>
<evidence type="ECO:0000256" key="1">
    <source>
        <dbReference type="SAM" id="Phobius"/>
    </source>
</evidence>
<reference evidence="2 4" key="1">
    <citation type="submission" date="2012-11" db="EMBL/GenBank/DDBJ databases">
        <title>Whole genome sequence of Acetobacter cibinongensis 4H-1.</title>
        <authorList>
            <person name="Azuma Y."/>
            <person name="Higashiura N."/>
            <person name="Hirakawa H."/>
            <person name="Matsushita K."/>
        </authorList>
    </citation>
    <scope>NUCLEOTIDE SEQUENCE [LARGE SCALE GENOMIC DNA]</scope>
    <source>
        <strain evidence="2 4">4H-1</strain>
    </source>
</reference>
<dbReference type="AlphaFoldDB" id="A0A0D6N1X1"/>
<keyword evidence="1" id="KW-0472">Membrane</keyword>
<proteinExistence type="predicted"/>
<dbReference type="STRING" id="1231339.Abci_006_037"/>
<keyword evidence="5" id="KW-1185">Reference proteome</keyword>
<evidence type="ECO:0000313" key="3">
    <source>
        <dbReference type="EMBL" id="GEL57447.1"/>
    </source>
</evidence>
<dbReference type="RefSeq" id="WP_048837652.1">
    <property type="nucleotide sequence ID" value="NZ_BAMV01000006.1"/>
</dbReference>
<comment type="caution">
    <text evidence="2">The sequence shown here is derived from an EMBL/GenBank/DDBJ whole genome shotgun (WGS) entry which is preliminary data.</text>
</comment>
<accession>A0A6N3SL18</accession>
<evidence type="ECO:0000313" key="5">
    <source>
        <dbReference type="Proteomes" id="UP000321891"/>
    </source>
</evidence>
<accession>A0A0D6N1X1</accession>
<dbReference type="Proteomes" id="UP000321891">
    <property type="component" value="Unassembled WGS sequence"/>
</dbReference>
<name>A0A0D6N1X1_9PROT</name>
<reference evidence="3 5" key="2">
    <citation type="submission" date="2019-07" db="EMBL/GenBank/DDBJ databases">
        <title>Whole genome shotgun sequence of Acetobacter cibinongensis NBRC 16605.</title>
        <authorList>
            <person name="Hosoyama A."/>
            <person name="Uohara A."/>
            <person name="Ohji S."/>
            <person name="Ichikawa N."/>
        </authorList>
    </citation>
    <scope>NUCLEOTIDE SEQUENCE [LARGE SCALE GENOMIC DNA]</scope>
    <source>
        <strain evidence="3 5">NBRC 16605</strain>
    </source>
</reference>
<keyword evidence="1" id="KW-1133">Transmembrane helix</keyword>
<dbReference type="Proteomes" id="UP000032671">
    <property type="component" value="Unassembled WGS sequence"/>
</dbReference>
<organism evidence="2 4">
    <name type="scientific">Acetobacter cibinongensis</name>
    <dbReference type="NCBI Taxonomy" id="146475"/>
    <lineage>
        <taxon>Bacteria</taxon>
        <taxon>Pseudomonadati</taxon>
        <taxon>Pseudomonadota</taxon>
        <taxon>Alphaproteobacteria</taxon>
        <taxon>Acetobacterales</taxon>
        <taxon>Acetobacteraceae</taxon>
        <taxon>Acetobacter</taxon>
    </lineage>
</organism>